<dbReference type="Gene3D" id="3.20.20.140">
    <property type="entry name" value="Metal-dependent hydrolases"/>
    <property type="match status" value="1"/>
</dbReference>
<dbReference type="AlphaFoldDB" id="A0A4V1IQL6"/>
<proteinExistence type="predicted"/>
<dbReference type="PIRSF" id="PIRSF005902">
    <property type="entry name" value="DNase_TatD"/>
    <property type="match status" value="1"/>
</dbReference>
<evidence type="ECO:0000256" key="1">
    <source>
        <dbReference type="PIRSR" id="PIRSR005902-1"/>
    </source>
</evidence>
<dbReference type="GO" id="GO:0016788">
    <property type="term" value="F:hydrolase activity, acting on ester bonds"/>
    <property type="evidence" value="ECO:0007669"/>
    <property type="project" value="InterPro"/>
</dbReference>
<protein>
    <submittedName>
        <fullName evidence="2">Uncharacterized protein</fullName>
    </submittedName>
</protein>
<dbReference type="CDD" id="cd01310">
    <property type="entry name" value="TatD_DNAse"/>
    <property type="match status" value="1"/>
</dbReference>
<gene>
    <name evidence="2" type="ORF">BDK51DRAFT_15614</name>
</gene>
<reference evidence="3" key="1">
    <citation type="journal article" date="2018" name="Nat. Microbiol.">
        <title>Leveraging single-cell genomics to expand the fungal tree of life.</title>
        <authorList>
            <person name="Ahrendt S.R."/>
            <person name="Quandt C.A."/>
            <person name="Ciobanu D."/>
            <person name="Clum A."/>
            <person name="Salamov A."/>
            <person name="Andreopoulos B."/>
            <person name="Cheng J.F."/>
            <person name="Woyke T."/>
            <person name="Pelin A."/>
            <person name="Henrissat B."/>
            <person name="Reynolds N.K."/>
            <person name="Benny G.L."/>
            <person name="Smith M.E."/>
            <person name="James T.Y."/>
            <person name="Grigoriev I.V."/>
        </authorList>
    </citation>
    <scope>NUCLEOTIDE SEQUENCE [LARGE SCALE GENOMIC DNA]</scope>
</reference>
<dbReference type="SUPFAM" id="SSF51556">
    <property type="entry name" value="Metallo-dependent hydrolases"/>
    <property type="match status" value="1"/>
</dbReference>
<dbReference type="Proteomes" id="UP000269721">
    <property type="component" value="Unassembled WGS sequence"/>
</dbReference>
<evidence type="ECO:0000313" key="3">
    <source>
        <dbReference type="Proteomes" id="UP000269721"/>
    </source>
</evidence>
<dbReference type="GO" id="GO:0046872">
    <property type="term" value="F:metal ion binding"/>
    <property type="evidence" value="ECO:0007669"/>
    <property type="project" value="UniProtKB-KW"/>
</dbReference>
<dbReference type="Pfam" id="PF01026">
    <property type="entry name" value="TatD_DNase"/>
    <property type="match status" value="1"/>
</dbReference>
<dbReference type="EMBL" id="KZ997765">
    <property type="protein sequence ID" value="RKO86987.1"/>
    <property type="molecule type" value="Genomic_DNA"/>
</dbReference>
<organism evidence="2 3">
    <name type="scientific">Blyttiomyces helicus</name>
    <dbReference type="NCBI Taxonomy" id="388810"/>
    <lineage>
        <taxon>Eukaryota</taxon>
        <taxon>Fungi</taxon>
        <taxon>Fungi incertae sedis</taxon>
        <taxon>Chytridiomycota</taxon>
        <taxon>Chytridiomycota incertae sedis</taxon>
        <taxon>Chytridiomycetes</taxon>
        <taxon>Chytridiomycetes incertae sedis</taxon>
        <taxon>Blyttiomyces</taxon>
    </lineage>
</organism>
<dbReference type="PANTHER" id="PTHR46363:SF1">
    <property type="entry name" value="DEOXYRIBONUCLEASE TATDN2-RELATED"/>
    <property type="match status" value="1"/>
</dbReference>
<dbReference type="OrthoDB" id="6079689at2759"/>
<dbReference type="InterPro" id="IPR032466">
    <property type="entry name" value="Metal_Hydrolase"/>
</dbReference>
<keyword evidence="1" id="KW-0479">Metal-binding</keyword>
<dbReference type="PANTHER" id="PTHR46363">
    <property type="entry name" value="DEOXYRIBONUCLEASE TATDN2-RELATED"/>
    <property type="match status" value="1"/>
</dbReference>
<feature type="binding site" evidence="1">
    <location>
        <position position="80"/>
    </location>
    <ligand>
        <name>a divalent metal cation</name>
        <dbReference type="ChEBI" id="CHEBI:60240"/>
        <label>2</label>
    </ligand>
</feature>
<feature type="binding site" evidence="1">
    <location>
        <position position="44"/>
    </location>
    <ligand>
        <name>a divalent metal cation</name>
        <dbReference type="ChEBI" id="CHEBI:60240"/>
        <label>1</label>
    </ligand>
</feature>
<keyword evidence="3" id="KW-1185">Reference proteome</keyword>
<dbReference type="InterPro" id="IPR001130">
    <property type="entry name" value="TatD-like"/>
</dbReference>
<feature type="binding site" evidence="1">
    <location>
        <position position="105"/>
    </location>
    <ligand>
        <name>a divalent metal cation</name>
        <dbReference type="ChEBI" id="CHEBI:60240"/>
        <label>2</label>
    </ligand>
</feature>
<evidence type="ECO:0000313" key="2">
    <source>
        <dbReference type="EMBL" id="RKO86987.1"/>
    </source>
</evidence>
<accession>A0A4V1IQL6</accession>
<name>A0A4V1IQL6_9FUNG</name>
<sequence length="212" mass="23140">MLEAAPWVYFAVGVHPHAAVEFGPILESTITSPLTHPRCVALGETGLDYFRMLTPAATQLTAFTRQLRLGLAFSKPLVIHSRDAEPDTLATLTEIVPRSDPIHMHCFTGSAAFARDLLEKFEYIYFGFTGVVTYHTAGVIQGVVERVVPLDRILLETDAPYMPPVRVGERKGGVAHCGMVPVVAGKIAELKGVTVDEVIRRTRANARAVYGI</sequence>
<feature type="binding site" evidence="1">
    <location>
        <position position="158"/>
    </location>
    <ligand>
        <name>a divalent metal cation</name>
        <dbReference type="ChEBI" id="CHEBI:60240"/>
        <label>1</label>
    </ligand>
</feature>